<feature type="transmembrane region" description="Helical" evidence="1">
    <location>
        <begin position="201"/>
        <end position="230"/>
    </location>
</feature>
<keyword evidence="1" id="KW-0812">Transmembrane</keyword>
<feature type="transmembrane region" description="Helical" evidence="1">
    <location>
        <begin position="51"/>
        <end position="70"/>
    </location>
</feature>
<feature type="transmembrane region" description="Helical" evidence="1">
    <location>
        <begin position="126"/>
        <end position="150"/>
    </location>
</feature>
<sequence>MTATTADPTTGPAAQRWGLPPLPGGTITRVPFHRLVAVEHRKLVDTRAGRGLAVVIAVLTVLSLTGALVVAAQTDLDLGLRLLLQVATVPTALLLPVLGILSVTGEWSQRTHMVTFALEPRRARVVAAKLVTGVVVATLVTLVVMALAALAHLVESGPLGGPTDWSLPLAAAAGHLAVQVLGLLTGFAFGMLLLSTPAAIVVYVAFAYLLPTLLTALGAVVPSAADVIVWFDLTAAQTLLAEGTMTARGWLQLATSGALWFLLPLGLGLARVLRADVK</sequence>
<evidence type="ECO:0000256" key="1">
    <source>
        <dbReference type="SAM" id="Phobius"/>
    </source>
</evidence>
<dbReference type="RefSeq" id="WP_090594536.1">
    <property type="nucleotide sequence ID" value="NZ_LT629688.1"/>
</dbReference>
<evidence type="ECO:0000313" key="3">
    <source>
        <dbReference type="Proteomes" id="UP000198546"/>
    </source>
</evidence>
<dbReference type="EMBL" id="LT629688">
    <property type="protein sequence ID" value="SDE24328.1"/>
    <property type="molecule type" value="Genomic_DNA"/>
</dbReference>
<reference evidence="2 3" key="1">
    <citation type="submission" date="2016-10" db="EMBL/GenBank/DDBJ databases">
        <authorList>
            <person name="de Groot N.N."/>
        </authorList>
    </citation>
    <scope>NUCLEOTIDE SEQUENCE [LARGE SCALE GENOMIC DNA]</scope>
    <source>
        <strain evidence="2 3">MON 2.2</strain>
    </source>
</reference>
<evidence type="ECO:0000313" key="2">
    <source>
        <dbReference type="EMBL" id="SDE24328.1"/>
    </source>
</evidence>
<keyword evidence="3" id="KW-1185">Reference proteome</keyword>
<feature type="transmembrane region" description="Helical" evidence="1">
    <location>
        <begin position="250"/>
        <end position="273"/>
    </location>
</feature>
<keyword evidence="1" id="KW-0472">Membrane</keyword>
<accession>A0A1G7BB18</accession>
<name>A0A1G7BB18_9ACTN</name>
<dbReference type="OrthoDB" id="3822725at2"/>
<dbReference type="AlphaFoldDB" id="A0A1G7BB18"/>
<organism evidence="2 3">
    <name type="scientific">Auraticoccus monumenti</name>
    <dbReference type="NCBI Taxonomy" id="675864"/>
    <lineage>
        <taxon>Bacteria</taxon>
        <taxon>Bacillati</taxon>
        <taxon>Actinomycetota</taxon>
        <taxon>Actinomycetes</taxon>
        <taxon>Propionibacteriales</taxon>
        <taxon>Propionibacteriaceae</taxon>
        <taxon>Auraticoccus</taxon>
    </lineage>
</organism>
<dbReference type="STRING" id="675864.SAMN04489747_2900"/>
<proteinExistence type="predicted"/>
<dbReference type="Proteomes" id="UP000198546">
    <property type="component" value="Chromosome i"/>
</dbReference>
<gene>
    <name evidence="2" type="ORF">SAMN04489747_2900</name>
</gene>
<protein>
    <submittedName>
        <fullName evidence="2">ABC-type transport system involved in multi-copper enzyme maturation, permease component</fullName>
    </submittedName>
</protein>
<feature type="transmembrane region" description="Helical" evidence="1">
    <location>
        <begin position="82"/>
        <end position="105"/>
    </location>
</feature>
<keyword evidence="1" id="KW-1133">Transmembrane helix</keyword>
<feature type="transmembrane region" description="Helical" evidence="1">
    <location>
        <begin position="170"/>
        <end position="194"/>
    </location>
</feature>